<comment type="caution">
    <text evidence="1">The sequence shown here is derived from an EMBL/GenBank/DDBJ whole genome shotgun (WGS) entry which is preliminary data.</text>
</comment>
<name>A0A834TR95_9FABA</name>
<evidence type="ECO:0000313" key="2">
    <source>
        <dbReference type="Proteomes" id="UP000634136"/>
    </source>
</evidence>
<organism evidence="1 2">
    <name type="scientific">Senna tora</name>
    <dbReference type="NCBI Taxonomy" id="362788"/>
    <lineage>
        <taxon>Eukaryota</taxon>
        <taxon>Viridiplantae</taxon>
        <taxon>Streptophyta</taxon>
        <taxon>Embryophyta</taxon>
        <taxon>Tracheophyta</taxon>
        <taxon>Spermatophyta</taxon>
        <taxon>Magnoliopsida</taxon>
        <taxon>eudicotyledons</taxon>
        <taxon>Gunneridae</taxon>
        <taxon>Pentapetalae</taxon>
        <taxon>rosids</taxon>
        <taxon>fabids</taxon>
        <taxon>Fabales</taxon>
        <taxon>Fabaceae</taxon>
        <taxon>Caesalpinioideae</taxon>
        <taxon>Cassia clade</taxon>
        <taxon>Senna</taxon>
    </lineage>
</organism>
<keyword evidence="2" id="KW-1185">Reference proteome</keyword>
<accession>A0A834TR95</accession>
<reference evidence="1" key="1">
    <citation type="submission" date="2020-09" db="EMBL/GenBank/DDBJ databases">
        <title>Genome-Enabled Discovery of Anthraquinone Biosynthesis in Senna tora.</title>
        <authorList>
            <person name="Kang S.-H."/>
            <person name="Pandey R.P."/>
            <person name="Lee C.-M."/>
            <person name="Sim J.-S."/>
            <person name="Jeong J.-T."/>
            <person name="Choi B.-S."/>
            <person name="Jung M."/>
            <person name="Ginzburg D."/>
            <person name="Zhao K."/>
            <person name="Won S.Y."/>
            <person name="Oh T.-J."/>
            <person name="Yu Y."/>
            <person name="Kim N.-H."/>
            <person name="Lee O.R."/>
            <person name="Lee T.-H."/>
            <person name="Bashyal P."/>
            <person name="Kim T.-S."/>
            <person name="Lee W.-H."/>
            <person name="Kawkins C."/>
            <person name="Kim C.-K."/>
            <person name="Kim J.S."/>
            <person name="Ahn B.O."/>
            <person name="Rhee S.Y."/>
            <person name="Sohng J.K."/>
        </authorList>
    </citation>
    <scope>NUCLEOTIDE SEQUENCE</scope>
    <source>
        <tissue evidence="1">Leaf</tissue>
    </source>
</reference>
<dbReference type="AlphaFoldDB" id="A0A834TR95"/>
<protein>
    <submittedName>
        <fullName evidence="1">Uncharacterized protein</fullName>
    </submittedName>
</protein>
<gene>
    <name evidence="1" type="ORF">G2W53_018047</name>
</gene>
<dbReference type="EMBL" id="JAAIUW010000006">
    <property type="protein sequence ID" value="KAF7826883.1"/>
    <property type="molecule type" value="Genomic_DNA"/>
</dbReference>
<sequence>MKQSIGTVLIICLHKQSSQATWISKYWLSHEAFNYTVGKYVDQLINFLSKSTGGTVVVALQYIKVKEYSG</sequence>
<dbReference type="Proteomes" id="UP000634136">
    <property type="component" value="Unassembled WGS sequence"/>
</dbReference>
<proteinExistence type="predicted"/>
<evidence type="ECO:0000313" key="1">
    <source>
        <dbReference type="EMBL" id="KAF7826883.1"/>
    </source>
</evidence>